<dbReference type="STRING" id="576118.SAMN05216216_14925"/>
<dbReference type="InterPro" id="IPR001387">
    <property type="entry name" value="Cro/C1-type_HTH"/>
</dbReference>
<dbReference type="GO" id="GO:0005737">
    <property type="term" value="C:cytoplasm"/>
    <property type="evidence" value="ECO:0007669"/>
    <property type="project" value="TreeGrafter"/>
</dbReference>
<dbReference type="RefSeq" id="WP_092988321.1">
    <property type="nucleotide sequence ID" value="NZ_FNFY01000049.1"/>
</dbReference>
<proteinExistence type="predicted"/>
<dbReference type="InterPro" id="IPR011611">
    <property type="entry name" value="PfkB_dom"/>
</dbReference>
<organism evidence="4 5">
    <name type="scientific">Lacicoccus qingdaonensis</name>
    <dbReference type="NCBI Taxonomy" id="576118"/>
    <lineage>
        <taxon>Bacteria</taxon>
        <taxon>Bacillati</taxon>
        <taxon>Bacillota</taxon>
        <taxon>Bacilli</taxon>
        <taxon>Bacillales</taxon>
        <taxon>Salinicoccaceae</taxon>
        <taxon>Lacicoccus</taxon>
    </lineage>
</organism>
<protein>
    <submittedName>
        <fullName evidence="4">Sugar or nucleoside kinase, ribokinase family</fullName>
    </submittedName>
</protein>
<dbReference type="PANTHER" id="PTHR42909:SF4">
    <property type="entry name" value="CARBOHYDRATE KINASE, PFKB FAMILY"/>
    <property type="match status" value="1"/>
</dbReference>
<evidence type="ECO:0000256" key="1">
    <source>
        <dbReference type="ARBA" id="ARBA00022679"/>
    </source>
</evidence>
<gene>
    <name evidence="4" type="ORF">SAMN05216216_14925</name>
</gene>
<keyword evidence="1" id="KW-0808">Transferase</keyword>
<dbReference type="OrthoDB" id="9806249at2"/>
<dbReference type="SUPFAM" id="SSF46785">
    <property type="entry name" value="Winged helix' DNA-binding domain"/>
    <property type="match status" value="1"/>
</dbReference>
<dbReference type="GO" id="GO:0016798">
    <property type="term" value="F:hydrolase activity, acting on glycosyl bonds"/>
    <property type="evidence" value="ECO:0007669"/>
    <property type="project" value="TreeGrafter"/>
</dbReference>
<keyword evidence="2 4" id="KW-0418">Kinase</keyword>
<evidence type="ECO:0000313" key="5">
    <source>
        <dbReference type="Proteomes" id="UP000199008"/>
    </source>
</evidence>
<dbReference type="Gene3D" id="3.40.1190.20">
    <property type="match status" value="1"/>
</dbReference>
<dbReference type="InterPro" id="IPR002173">
    <property type="entry name" value="Carboh/pur_kinase_PfkB_CS"/>
</dbReference>
<reference evidence="5" key="1">
    <citation type="submission" date="2016-10" db="EMBL/GenBank/DDBJ databases">
        <authorList>
            <person name="Varghese N."/>
            <person name="Submissions S."/>
        </authorList>
    </citation>
    <scope>NUCLEOTIDE SEQUENCE [LARGE SCALE GENOMIC DNA]</scope>
    <source>
        <strain evidence="5">CGMCC 1.8895</strain>
    </source>
</reference>
<dbReference type="Gene3D" id="1.10.10.10">
    <property type="entry name" value="Winged helix-like DNA-binding domain superfamily/Winged helix DNA-binding domain"/>
    <property type="match status" value="1"/>
</dbReference>
<name>A0A1G9JG21_9BACL</name>
<feature type="domain" description="Carbohydrate kinase PfkB" evidence="3">
    <location>
        <begin position="60"/>
        <end position="337"/>
    </location>
</feature>
<dbReference type="Pfam" id="PF00294">
    <property type="entry name" value="PfkB"/>
    <property type="match status" value="1"/>
</dbReference>
<dbReference type="SUPFAM" id="SSF53613">
    <property type="entry name" value="Ribokinase-like"/>
    <property type="match status" value="1"/>
</dbReference>
<dbReference type="InterPro" id="IPR036390">
    <property type="entry name" value="WH_DNA-bd_sf"/>
</dbReference>
<evidence type="ECO:0000313" key="4">
    <source>
        <dbReference type="EMBL" id="SDL36074.1"/>
    </source>
</evidence>
<dbReference type="Pfam" id="PF13412">
    <property type="entry name" value="HTH_24"/>
    <property type="match status" value="1"/>
</dbReference>
<evidence type="ECO:0000256" key="2">
    <source>
        <dbReference type="ARBA" id="ARBA00022777"/>
    </source>
</evidence>
<dbReference type="GO" id="GO:0016301">
    <property type="term" value="F:kinase activity"/>
    <property type="evidence" value="ECO:0007669"/>
    <property type="project" value="UniProtKB-KW"/>
</dbReference>
<dbReference type="GO" id="GO:0004730">
    <property type="term" value="F:pseudouridylate synthase activity"/>
    <property type="evidence" value="ECO:0007669"/>
    <property type="project" value="TreeGrafter"/>
</dbReference>
<dbReference type="InterPro" id="IPR036388">
    <property type="entry name" value="WH-like_DNA-bd_sf"/>
</dbReference>
<sequence>MNEKEQMVLDNIKENPFISQQELSDKVGLSRSTVANIISGLIKKEYVQGKAYVLSDEYPIVCIGAANVDRKFYVTDQLMHGTSNPIQSTKSIGGVARNIGENLGRLSQDVTLITACGVDSEWETIRTLTSPFINLDYVHQIGNKSTGSYTALISESGDMEYGFADMEVYDELTPEVLIQNTYILRRAKCIIADLNIPRASLEFLCAYAEKHDIKVVLIPVSGPKMKNLPHNLHAVNWMIVNRDETESYFDMRIKTEEDLMESARKWNGAGVEHVIVTNGSSSLAYSTGDEASVHIIEKSAKVTDVTGAGDSFSAAVVYGWLKGMDIEDTIKLGMINSRKTIETSYTVRQDLDEHQLLKNLEEIK</sequence>
<dbReference type="CDD" id="cd00093">
    <property type="entry name" value="HTH_XRE"/>
    <property type="match status" value="1"/>
</dbReference>
<dbReference type="PANTHER" id="PTHR42909">
    <property type="entry name" value="ZGC:136858"/>
    <property type="match status" value="1"/>
</dbReference>
<dbReference type="EMBL" id="FNFY01000049">
    <property type="protein sequence ID" value="SDL36074.1"/>
    <property type="molecule type" value="Genomic_DNA"/>
</dbReference>
<evidence type="ECO:0000259" key="3">
    <source>
        <dbReference type="Pfam" id="PF00294"/>
    </source>
</evidence>
<dbReference type="InterPro" id="IPR029056">
    <property type="entry name" value="Ribokinase-like"/>
</dbReference>
<dbReference type="AlphaFoldDB" id="A0A1G9JG21"/>
<dbReference type="Proteomes" id="UP000199008">
    <property type="component" value="Unassembled WGS sequence"/>
</dbReference>
<keyword evidence="5" id="KW-1185">Reference proteome</keyword>
<accession>A0A1G9JG21</accession>
<dbReference type="CDD" id="cd01941">
    <property type="entry name" value="YeiC_kinase_like"/>
    <property type="match status" value="1"/>
</dbReference>
<dbReference type="PROSITE" id="PS00584">
    <property type="entry name" value="PFKB_KINASES_2"/>
    <property type="match status" value="1"/>
</dbReference>